<dbReference type="RefSeq" id="YP_009863742.1">
    <property type="nucleotide sequence ID" value="NC_049013.1"/>
</dbReference>
<keyword evidence="1" id="KW-0934">Plastid</keyword>
<dbReference type="AlphaFoldDB" id="A0A7D3U971"/>
<name>A0A7D3U971_9EUKA</name>
<proteinExistence type="predicted"/>
<dbReference type="GeneID" id="55752412"/>
<organism evidence="1">
    <name type="scientific">Pavlova sp. NIVA-4/92</name>
    <dbReference type="NCBI Taxonomy" id="2686093"/>
    <lineage>
        <taxon>Eukaryota</taxon>
        <taxon>Haptista</taxon>
        <taxon>Haptophyta</taxon>
        <taxon>Pavlovophyceae</taxon>
        <taxon>Pavlovales</taxon>
        <taxon>Pavlovaceae</taxon>
        <taxon>Pavlova</taxon>
    </lineage>
</organism>
<reference evidence="1" key="1">
    <citation type="submission" date="2020-04" db="EMBL/GenBank/DDBJ databases">
        <authorList>
            <person name="Hulatt C.J."/>
            <person name="Posewitz M.C."/>
        </authorList>
    </citation>
    <scope>NUCLEOTIDE SEQUENCE</scope>
    <source>
        <strain evidence="1">NIVA-4/92</strain>
    </source>
</reference>
<geneLocation type="plastid" evidence="1"/>
<accession>A0A7D3U971</accession>
<dbReference type="EMBL" id="MT364382">
    <property type="protein sequence ID" value="QKE31073.1"/>
    <property type="molecule type" value="Genomic_DNA"/>
</dbReference>
<sequence length="66" mass="7331">MAPASLVVVSYLQFCNGGPSDHQSARHSTILPRSVTHRHDHLAPANKSFRDERLVQTSACFVFILL</sequence>
<gene>
    <name evidence="1" type="primary">orf66</name>
</gene>
<evidence type="ECO:0000313" key="1">
    <source>
        <dbReference type="EMBL" id="QKE31073.1"/>
    </source>
</evidence>
<protein>
    <submittedName>
        <fullName evidence="1">Uncharacterized protein</fullName>
    </submittedName>
</protein>